<reference evidence="2 3" key="1">
    <citation type="submission" date="2018-08" db="EMBL/GenBank/DDBJ databases">
        <title>Genome analysis of the thermophilic bacterium of the candidate phylum Aminicenantes from deep subsurface aquifer revealed its physiology and ecological role.</title>
        <authorList>
            <person name="Kadnikov V.V."/>
            <person name="Mardanov A.V."/>
            <person name="Beletsky A.V."/>
            <person name="Karnachuk O.V."/>
            <person name="Ravin N.V."/>
        </authorList>
    </citation>
    <scope>NUCLEOTIDE SEQUENCE [LARGE SCALE GENOMIC DNA]</scope>
    <source>
        <strain evidence="2">BY38</strain>
    </source>
</reference>
<sequence length="296" mass="34017">MIPSFPQMKPVELADLDEVNKYFEAFQPEICELTFANLYIWRHWERPQLTLINGNLCLFCQPPDEPAYFLEPVGDSRLEETVEACLSVAPRLSRVSEKFLKKIGAKYQVREDRDNFDYVYLTEDLCNLKGKKYDGKRNQIKKFEKNFQPELRPLARSEIGGCLRLVDRWEANSPEENRVMDERGRAASRAIKEALGNFEAMGLSGMVAIINGQVEGFCLGEKLNAETAVVHVELASREIAGLHQFLNRECARTIWKEFKYINREQDAGIPGLRQSKLSYHPHLLVKKFDLSRPASS</sequence>
<feature type="domain" description="Phosphatidylglycerol lysyltransferase C-terminal" evidence="1">
    <location>
        <begin position="26"/>
        <end position="288"/>
    </location>
</feature>
<dbReference type="AlphaFoldDB" id="A0A3E2BMC4"/>
<protein>
    <recommendedName>
        <fullName evidence="1">Phosphatidylglycerol lysyltransferase C-terminal domain-containing protein</fullName>
    </recommendedName>
</protein>
<accession>A0A3E2BMC4</accession>
<gene>
    <name evidence="2" type="ORF">OP8BY_0131</name>
</gene>
<dbReference type="Gene3D" id="3.40.630.30">
    <property type="match status" value="1"/>
</dbReference>
<dbReference type="Pfam" id="PF09924">
    <property type="entry name" value="LPG_synthase_C"/>
    <property type="match status" value="1"/>
</dbReference>
<evidence type="ECO:0000313" key="2">
    <source>
        <dbReference type="EMBL" id="RFT15756.1"/>
    </source>
</evidence>
<name>A0A3E2BMC4_9BACT</name>
<dbReference type="EMBL" id="QUAH01000007">
    <property type="protein sequence ID" value="RFT15756.1"/>
    <property type="molecule type" value="Genomic_DNA"/>
</dbReference>
<comment type="caution">
    <text evidence="2">The sequence shown here is derived from an EMBL/GenBank/DDBJ whole genome shotgun (WGS) entry which is preliminary data.</text>
</comment>
<organism evidence="2 3">
    <name type="scientific">Candidatus Saccharicenans subterraneus</name>
    <dbReference type="NCBI Taxonomy" id="2508984"/>
    <lineage>
        <taxon>Bacteria</taxon>
        <taxon>Candidatus Aminicenantota</taxon>
        <taxon>Candidatus Aminicenantia</taxon>
        <taxon>Candidatus Aminicenantales</taxon>
        <taxon>Candidatus Saccharicenantaceae</taxon>
        <taxon>Candidatus Saccharicenans</taxon>
    </lineage>
</organism>
<dbReference type="InterPro" id="IPR016732">
    <property type="entry name" value="UCP018688"/>
</dbReference>
<dbReference type="PANTHER" id="PTHR41373:SF1">
    <property type="entry name" value="PHOSPHATIDYLGLYCEROL LYSYLTRANSFERASE C-TERMINAL DOMAIN-CONTAINING PROTEIN"/>
    <property type="match status" value="1"/>
</dbReference>
<dbReference type="InterPro" id="IPR024320">
    <property type="entry name" value="LPG_synthase_C"/>
</dbReference>
<dbReference type="PIRSF" id="PIRSF018688">
    <property type="entry name" value="UCP018688"/>
    <property type="match status" value="1"/>
</dbReference>
<dbReference type="PANTHER" id="PTHR41373">
    <property type="entry name" value="DUF2156 DOMAIN-CONTAINING PROTEIN"/>
    <property type="match status" value="1"/>
</dbReference>
<evidence type="ECO:0000313" key="3">
    <source>
        <dbReference type="Proteomes" id="UP000257323"/>
    </source>
</evidence>
<dbReference type="InterPro" id="IPR016181">
    <property type="entry name" value="Acyl_CoA_acyltransferase"/>
</dbReference>
<proteinExistence type="predicted"/>
<dbReference type="SUPFAM" id="SSF55729">
    <property type="entry name" value="Acyl-CoA N-acyltransferases (Nat)"/>
    <property type="match status" value="2"/>
</dbReference>
<evidence type="ECO:0000259" key="1">
    <source>
        <dbReference type="Pfam" id="PF09924"/>
    </source>
</evidence>
<dbReference type="Proteomes" id="UP000257323">
    <property type="component" value="Unassembled WGS sequence"/>
</dbReference>